<evidence type="ECO:0000256" key="1">
    <source>
        <dbReference type="SAM" id="MobiDB-lite"/>
    </source>
</evidence>
<proteinExistence type="predicted"/>
<evidence type="ECO:0000313" key="3">
    <source>
        <dbReference type="Proteomes" id="UP000601435"/>
    </source>
</evidence>
<reference evidence="2" key="1">
    <citation type="submission" date="2021-02" db="EMBL/GenBank/DDBJ databases">
        <authorList>
            <person name="Dougan E. K."/>
            <person name="Rhodes N."/>
            <person name="Thang M."/>
            <person name="Chan C."/>
        </authorList>
    </citation>
    <scope>NUCLEOTIDE SEQUENCE</scope>
</reference>
<name>A0A813AEL6_9DINO</name>
<evidence type="ECO:0000313" key="2">
    <source>
        <dbReference type="EMBL" id="CAE7862179.1"/>
    </source>
</evidence>
<dbReference type="EMBL" id="CAJNJA010057437">
    <property type="protein sequence ID" value="CAE7862179.1"/>
    <property type="molecule type" value="Genomic_DNA"/>
</dbReference>
<dbReference type="Proteomes" id="UP000601435">
    <property type="component" value="Unassembled WGS sequence"/>
</dbReference>
<keyword evidence="3" id="KW-1185">Reference proteome</keyword>
<accession>A0A813AEL6</accession>
<organism evidence="2 3">
    <name type="scientific">Symbiodinium necroappetens</name>
    <dbReference type="NCBI Taxonomy" id="1628268"/>
    <lineage>
        <taxon>Eukaryota</taxon>
        <taxon>Sar</taxon>
        <taxon>Alveolata</taxon>
        <taxon>Dinophyceae</taxon>
        <taxon>Suessiales</taxon>
        <taxon>Symbiodiniaceae</taxon>
        <taxon>Symbiodinium</taxon>
    </lineage>
</organism>
<feature type="region of interest" description="Disordered" evidence="1">
    <location>
        <begin position="1"/>
        <end position="70"/>
    </location>
</feature>
<comment type="caution">
    <text evidence="2">The sequence shown here is derived from an EMBL/GenBank/DDBJ whole genome shotgun (WGS) entry which is preliminary data.</text>
</comment>
<dbReference type="AlphaFoldDB" id="A0A813AEL6"/>
<sequence length="97" mass="10658">MPQPQKFYEISLSGSDEEEDEPAGSTGACGSKEDPKKVVKTKKMPRPKKETWTPLPGHSKASRRVSEVEDGVVEDRLLSQSLLVVRSTRSGTTGSWL</sequence>
<protein>
    <submittedName>
        <fullName evidence="2">Uncharacterized protein</fullName>
    </submittedName>
</protein>
<gene>
    <name evidence="2" type="ORF">SNEC2469_LOCUS27347</name>
</gene>